<feature type="region of interest" description="Disordered" evidence="1">
    <location>
        <begin position="71"/>
        <end position="90"/>
    </location>
</feature>
<dbReference type="EMBL" id="AY129339">
    <property type="protein sequence ID" value="AAN02116.1"/>
    <property type="molecule type" value="Genomic_DNA"/>
</dbReference>
<reference evidence="2 3" key="1">
    <citation type="journal article" date="2003" name="Cell">
        <title>Origins of highly mosaic mycobacteriophage genomes.</title>
        <authorList>
            <person name="Pedulla M.L."/>
            <person name="Ford M.E."/>
            <person name="Houtz J.M."/>
            <person name="Karthikeyan T."/>
            <person name="Wadsworth C."/>
            <person name="Lewis J.A."/>
            <person name="Jacobs-Sera D."/>
            <person name="Falbo J."/>
            <person name="Gross J."/>
            <person name="Pannunzio N.R."/>
            <person name="Brucker W."/>
            <person name="Kumar V."/>
            <person name="Kandasamy J."/>
            <person name="Keenan L."/>
            <person name="Bardarov S."/>
            <person name="Kriakov J."/>
            <person name="Lawrence J.G."/>
            <person name="Jacobs W.R. Jr."/>
            <person name="Hendrix R.W."/>
            <person name="Hatfull G.F."/>
        </authorList>
    </citation>
    <scope>NUCLEOTIDE SEQUENCE</scope>
</reference>
<organism evidence="2 3">
    <name type="scientific">Mycobacterium phage Barnyard</name>
    <dbReference type="NCBI Taxonomy" id="205880"/>
    <lineage>
        <taxon>Viruses</taxon>
        <taxon>Duplodnaviria</taxon>
        <taxon>Heunggongvirae</taxon>
        <taxon>Uroviricota</taxon>
        <taxon>Caudoviricetes</taxon>
        <taxon>Barnyardvirus</taxon>
        <taxon>Barnyardvirus barnyard</taxon>
    </lineage>
</organism>
<evidence type="ECO:0000256" key="1">
    <source>
        <dbReference type="SAM" id="MobiDB-lite"/>
    </source>
</evidence>
<sequence>MRVSEIIHTGKILASEPRAVRVRMPEDQSSAHSAVHGSIDILTNSTLEARKIMAAWPEIANALALKVEEVLGREDPETEDAPNKKESDGQ</sequence>
<evidence type="ECO:0000313" key="3">
    <source>
        <dbReference type="Proteomes" id="UP000000731"/>
    </source>
</evidence>
<dbReference type="RefSeq" id="NP_818600.1">
    <property type="nucleotide sequence ID" value="NC_004689.1"/>
</dbReference>
<keyword evidence="3" id="KW-1185">Reference proteome</keyword>
<dbReference type="OrthoDB" id="39275at10239"/>
<accession>Q856B0</accession>
<evidence type="ECO:0000313" key="2">
    <source>
        <dbReference type="EMBL" id="AAN02116.1"/>
    </source>
</evidence>
<dbReference type="KEGG" id="vg:1260232"/>
<proteinExistence type="predicted"/>
<gene>
    <name evidence="2" type="primary">62</name>
    <name evidence="2" type="ORF">PBI_BARNYARD_62</name>
</gene>
<protein>
    <submittedName>
        <fullName evidence="2">Uncharacterized protein</fullName>
    </submittedName>
</protein>
<dbReference type="Proteomes" id="UP000000731">
    <property type="component" value="Segment"/>
</dbReference>
<name>Q856B0_9CAUD</name>